<keyword evidence="2" id="KW-0677">Repeat</keyword>
<reference evidence="6 7" key="1">
    <citation type="submission" date="2023-03" db="EMBL/GenBank/DDBJ databases">
        <title>Speciation in Pyrococcus: adaptation to high temperature as a mechanism.</title>
        <authorList>
            <person name="Gu J."/>
        </authorList>
    </citation>
    <scope>NUCLEOTIDE SEQUENCE [LARGE SCALE GENOMIC DNA]</scope>
    <source>
        <strain evidence="6 7">LMOA34</strain>
    </source>
</reference>
<gene>
    <name evidence="6" type="ORF">P8X34_02600</name>
</gene>
<feature type="domain" description="ABC transporter" evidence="5">
    <location>
        <begin position="256"/>
        <end position="497"/>
    </location>
</feature>
<dbReference type="CDD" id="cd03216">
    <property type="entry name" value="ABC_Carb_Monos_I"/>
    <property type="match status" value="1"/>
</dbReference>
<dbReference type="RefSeq" id="WP_372823322.1">
    <property type="nucleotide sequence ID" value="NZ_CP122538.1"/>
</dbReference>
<evidence type="ECO:0000256" key="2">
    <source>
        <dbReference type="ARBA" id="ARBA00022737"/>
    </source>
</evidence>
<dbReference type="SUPFAM" id="SSF52540">
    <property type="entry name" value="P-loop containing nucleoside triphosphate hydrolases"/>
    <property type="match status" value="2"/>
</dbReference>
<dbReference type="InterPro" id="IPR003593">
    <property type="entry name" value="AAA+_ATPase"/>
</dbReference>
<evidence type="ECO:0000313" key="6">
    <source>
        <dbReference type="EMBL" id="MFA4803642.1"/>
    </source>
</evidence>
<protein>
    <submittedName>
        <fullName evidence="6">ABC transporter ATP-binding protein</fullName>
    </submittedName>
</protein>
<dbReference type="InterPro" id="IPR050107">
    <property type="entry name" value="ABC_carbohydrate_import_ATPase"/>
</dbReference>
<dbReference type="PROSITE" id="PS00211">
    <property type="entry name" value="ABC_TRANSPORTER_1"/>
    <property type="match status" value="1"/>
</dbReference>
<dbReference type="Pfam" id="PF00005">
    <property type="entry name" value="ABC_tran"/>
    <property type="match status" value="2"/>
</dbReference>
<keyword evidence="4 6" id="KW-0067">ATP-binding</keyword>
<accession>A0ABV4T183</accession>
<keyword evidence="1" id="KW-0813">Transport</keyword>
<keyword evidence="3" id="KW-0547">Nucleotide-binding</keyword>
<evidence type="ECO:0000256" key="1">
    <source>
        <dbReference type="ARBA" id="ARBA00022448"/>
    </source>
</evidence>
<dbReference type="GO" id="GO:0005524">
    <property type="term" value="F:ATP binding"/>
    <property type="evidence" value="ECO:0007669"/>
    <property type="project" value="UniProtKB-KW"/>
</dbReference>
<evidence type="ECO:0000313" key="7">
    <source>
        <dbReference type="Proteomes" id="UP001571980"/>
    </source>
</evidence>
<dbReference type="PANTHER" id="PTHR43790">
    <property type="entry name" value="CARBOHYDRATE TRANSPORT ATP-BINDING PROTEIN MG119-RELATED"/>
    <property type="match status" value="1"/>
</dbReference>
<evidence type="ECO:0000259" key="5">
    <source>
        <dbReference type="PROSITE" id="PS50893"/>
    </source>
</evidence>
<dbReference type="InterPro" id="IPR027417">
    <property type="entry name" value="P-loop_NTPase"/>
</dbReference>
<dbReference type="PANTHER" id="PTHR43790:SF9">
    <property type="entry name" value="GALACTOFURANOSE TRANSPORTER ATP-BINDING PROTEIN YTFR"/>
    <property type="match status" value="1"/>
</dbReference>
<comment type="caution">
    <text evidence="6">The sequence shown here is derived from an EMBL/GenBank/DDBJ whole genome shotgun (WGS) entry which is preliminary data.</text>
</comment>
<dbReference type="SMART" id="SM00382">
    <property type="entry name" value="AAA"/>
    <property type="match status" value="2"/>
</dbReference>
<evidence type="ECO:0000256" key="3">
    <source>
        <dbReference type="ARBA" id="ARBA00022741"/>
    </source>
</evidence>
<dbReference type="CDD" id="cd03215">
    <property type="entry name" value="ABC_Carb_Monos_II"/>
    <property type="match status" value="1"/>
</dbReference>
<dbReference type="InterPro" id="IPR003439">
    <property type="entry name" value="ABC_transporter-like_ATP-bd"/>
</dbReference>
<proteinExistence type="predicted"/>
<feature type="domain" description="ABC transporter" evidence="5">
    <location>
        <begin position="4"/>
        <end position="239"/>
    </location>
</feature>
<dbReference type="EMBL" id="JARRIG010000001">
    <property type="protein sequence ID" value="MFA4803642.1"/>
    <property type="molecule type" value="Genomic_DNA"/>
</dbReference>
<dbReference type="InterPro" id="IPR017871">
    <property type="entry name" value="ABC_transporter-like_CS"/>
</dbReference>
<name>A0ABV4T183_9EURY</name>
<organism evidence="6 7">
    <name type="scientific">Pyrococcus kukulkanii</name>
    <dbReference type="NCBI Taxonomy" id="1609559"/>
    <lineage>
        <taxon>Archaea</taxon>
        <taxon>Methanobacteriati</taxon>
        <taxon>Methanobacteriota</taxon>
        <taxon>Thermococci</taxon>
        <taxon>Thermococcales</taxon>
        <taxon>Thermococcaceae</taxon>
        <taxon>Pyrococcus</taxon>
    </lineage>
</organism>
<sequence length="500" mass="55598">MHAVEMRDIVKVYPDGVVALKGVNLLVEQGEIHGLLGENGAGKSTLMRILYGEIKPTRGTIRIFGEEVNFSGPWDAIRKGIAMVYQHFTLVPTFTVLENLYLAMLSLNPKVTIDEVEKMAKEKMKELNFEVPLNEVVEELPVGVQQRVEILKALLSNAKILILDEPTSVLTPIETEDLFRTLRKLKESGITVIFITHKLREVKEITDRVTVLRRGEVVGVAETAKVSERDLARMMVQRDVVMEITKKPSTPGEVLLKVEDLWVKDDRGLDAVKGVSLEVRAGEIVGIAGVQGNGQRELAEALAGIRVAEKGKITLLGEDITNLPADERYKLGLAYVPDSRKVGLVYDMNIVENVVLTNLDRVTSTRRILWRKASELAGRIVKEFEVLVPSLNTPVKHLSGGNQQKIMVGREIIREPKVFIVSEPTQGLDVGATEFIRKTILKLRDEGKAILLISTDLDEILQLSDKIAVIYEGRIMAFDKSEEFTLEKLGLLMGGVNVKA</sequence>
<dbReference type="Proteomes" id="UP001571980">
    <property type="component" value="Unassembled WGS sequence"/>
</dbReference>
<dbReference type="PROSITE" id="PS50893">
    <property type="entry name" value="ABC_TRANSPORTER_2"/>
    <property type="match status" value="2"/>
</dbReference>
<evidence type="ECO:0000256" key="4">
    <source>
        <dbReference type="ARBA" id="ARBA00022840"/>
    </source>
</evidence>
<dbReference type="Gene3D" id="3.40.50.300">
    <property type="entry name" value="P-loop containing nucleotide triphosphate hydrolases"/>
    <property type="match status" value="2"/>
</dbReference>
<keyword evidence="7" id="KW-1185">Reference proteome</keyword>